<evidence type="ECO:0000256" key="9">
    <source>
        <dbReference type="ARBA" id="ARBA00022840"/>
    </source>
</evidence>
<dbReference type="InterPro" id="IPR002545">
    <property type="entry name" value="CheW-lke_dom"/>
</dbReference>
<evidence type="ECO:0000259" key="16">
    <source>
        <dbReference type="PROSITE" id="PS50894"/>
    </source>
</evidence>
<dbReference type="Pfam" id="PF01627">
    <property type="entry name" value="Hpt"/>
    <property type="match status" value="1"/>
</dbReference>
<dbReference type="Gene3D" id="2.30.30.40">
    <property type="entry name" value="SH3 Domains"/>
    <property type="match status" value="1"/>
</dbReference>
<dbReference type="Pfam" id="PF02895">
    <property type="entry name" value="H-kinase_dim"/>
    <property type="match status" value="1"/>
</dbReference>
<keyword evidence="8" id="KW-0418">Kinase</keyword>
<dbReference type="InterPro" id="IPR004105">
    <property type="entry name" value="CheA-like_dim"/>
</dbReference>
<evidence type="ECO:0000256" key="5">
    <source>
        <dbReference type="ARBA" id="ARBA00022553"/>
    </source>
</evidence>
<dbReference type="InterPro" id="IPR008207">
    <property type="entry name" value="Sig_transdc_His_kin_Hpt_dom"/>
</dbReference>
<dbReference type="Gene3D" id="3.30.565.10">
    <property type="entry name" value="Histidine kinase-like ATPase, C-terminal domain"/>
    <property type="match status" value="1"/>
</dbReference>
<protein>
    <recommendedName>
        <fullName evidence="3">Chemotaxis protein CheA</fullName>
        <ecNumber evidence="2">2.7.13.3</ecNumber>
    </recommendedName>
</protein>
<dbReference type="SMART" id="SM01231">
    <property type="entry name" value="H-kinase_dim"/>
    <property type="match status" value="1"/>
</dbReference>
<evidence type="ECO:0000256" key="7">
    <source>
        <dbReference type="ARBA" id="ARBA00022741"/>
    </source>
</evidence>
<dbReference type="InterPro" id="IPR037006">
    <property type="entry name" value="CheA-like_homodim_sf"/>
</dbReference>
<keyword evidence="9" id="KW-0067">ATP-binding</keyword>
<evidence type="ECO:0000256" key="2">
    <source>
        <dbReference type="ARBA" id="ARBA00012438"/>
    </source>
</evidence>
<comment type="function">
    <text evidence="11">Involved in the transmission of sensory signals from the chemoreceptors to the flagellar motors. CheA is autophosphorylated; it can transfer its phosphate group to either CheB or CheY.</text>
</comment>
<gene>
    <name evidence="17" type="ORF">HEQ75_10375</name>
</gene>
<dbReference type="PANTHER" id="PTHR43395">
    <property type="entry name" value="SENSOR HISTIDINE KINASE CHEA"/>
    <property type="match status" value="1"/>
</dbReference>
<dbReference type="PRINTS" id="PR00344">
    <property type="entry name" value="BCTRLSENSOR"/>
</dbReference>
<feature type="compositionally biased region" description="Low complexity" evidence="13">
    <location>
        <begin position="649"/>
        <end position="662"/>
    </location>
</feature>
<dbReference type="Proteomes" id="UP000787635">
    <property type="component" value="Unassembled WGS sequence"/>
</dbReference>
<reference evidence="17 18" key="1">
    <citation type="submission" date="2020-03" db="EMBL/GenBank/DDBJ databases">
        <title>Roseomonas selenitidurans sp. nov. isolated from urban soil.</title>
        <authorList>
            <person name="Liu H."/>
        </authorList>
    </citation>
    <scope>NUCLEOTIDE SEQUENCE [LARGE SCALE GENOMIC DNA]</scope>
    <source>
        <strain evidence="17 18">BU-1</strain>
    </source>
</reference>
<dbReference type="SUPFAM" id="SSF50341">
    <property type="entry name" value="CheW-like"/>
    <property type="match status" value="1"/>
</dbReference>
<dbReference type="CDD" id="cd00731">
    <property type="entry name" value="CheA_reg"/>
    <property type="match status" value="1"/>
</dbReference>
<dbReference type="Pfam" id="PF02518">
    <property type="entry name" value="HATPase_c"/>
    <property type="match status" value="1"/>
</dbReference>
<dbReference type="SUPFAM" id="SSF55874">
    <property type="entry name" value="ATPase domain of HSP90 chaperone/DNA topoisomerase II/histidine kinase"/>
    <property type="match status" value="1"/>
</dbReference>
<dbReference type="InterPro" id="IPR051315">
    <property type="entry name" value="Bact_Chemotaxis_CheA"/>
</dbReference>
<dbReference type="SMART" id="SM00387">
    <property type="entry name" value="HATPase_c"/>
    <property type="match status" value="1"/>
</dbReference>
<dbReference type="Pfam" id="PF01584">
    <property type="entry name" value="CheW"/>
    <property type="match status" value="1"/>
</dbReference>
<dbReference type="PROSITE" id="PS50851">
    <property type="entry name" value="CHEW"/>
    <property type="match status" value="1"/>
</dbReference>
<evidence type="ECO:0000256" key="12">
    <source>
        <dbReference type="PROSITE-ProRule" id="PRU00110"/>
    </source>
</evidence>
<evidence type="ECO:0000256" key="11">
    <source>
        <dbReference type="ARBA" id="ARBA00035100"/>
    </source>
</evidence>
<dbReference type="PROSITE" id="PS50894">
    <property type="entry name" value="HPT"/>
    <property type="match status" value="1"/>
</dbReference>
<dbReference type="InterPro" id="IPR036097">
    <property type="entry name" value="HisK_dim/P_sf"/>
</dbReference>
<evidence type="ECO:0000256" key="1">
    <source>
        <dbReference type="ARBA" id="ARBA00000085"/>
    </source>
</evidence>
<dbReference type="PROSITE" id="PS50109">
    <property type="entry name" value="HIS_KIN"/>
    <property type="match status" value="1"/>
</dbReference>
<dbReference type="CDD" id="cd16916">
    <property type="entry name" value="HATPase_CheA-like"/>
    <property type="match status" value="1"/>
</dbReference>
<dbReference type="InterPro" id="IPR036641">
    <property type="entry name" value="HPT_dom_sf"/>
</dbReference>
<keyword evidence="10" id="KW-0902">Two-component regulatory system</keyword>
<feature type="modified residue" description="Phosphohistidine" evidence="12">
    <location>
        <position position="46"/>
    </location>
</feature>
<dbReference type="CDD" id="cd00088">
    <property type="entry name" value="HPT"/>
    <property type="match status" value="1"/>
</dbReference>
<dbReference type="InterPro" id="IPR036061">
    <property type="entry name" value="CheW-like_dom_sf"/>
</dbReference>
<feature type="domain" description="HPt" evidence="16">
    <location>
        <begin position="1"/>
        <end position="103"/>
    </location>
</feature>
<dbReference type="EMBL" id="JAAVNE010000013">
    <property type="protein sequence ID" value="NKC31266.1"/>
    <property type="molecule type" value="Genomic_DNA"/>
</dbReference>
<dbReference type="SUPFAM" id="SSF47226">
    <property type="entry name" value="Histidine-containing phosphotransfer domain, HPT domain"/>
    <property type="match status" value="1"/>
</dbReference>
<evidence type="ECO:0000256" key="8">
    <source>
        <dbReference type="ARBA" id="ARBA00022777"/>
    </source>
</evidence>
<dbReference type="SUPFAM" id="SSF47384">
    <property type="entry name" value="Homodimeric domain of signal transducing histidine kinase"/>
    <property type="match status" value="1"/>
</dbReference>
<evidence type="ECO:0000259" key="15">
    <source>
        <dbReference type="PROSITE" id="PS50851"/>
    </source>
</evidence>
<evidence type="ECO:0000256" key="13">
    <source>
        <dbReference type="SAM" id="MobiDB-lite"/>
    </source>
</evidence>
<evidence type="ECO:0000259" key="14">
    <source>
        <dbReference type="PROSITE" id="PS50109"/>
    </source>
</evidence>
<feature type="region of interest" description="Disordered" evidence="13">
    <location>
        <begin position="649"/>
        <end position="668"/>
    </location>
</feature>
<evidence type="ECO:0000256" key="6">
    <source>
        <dbReference type="ARBA" id="ARBA00022679"/>
    </source>
</evidence>
<evidence type="ECO:0000256" key="4">
    <source>
        <dbReference type="ARBA" id="ARBA00022500"/>
    </source>
</evidence>
<dbReference type="EC" id="2.7.13.3" evidence="2"/>
<keyword evidence="4" id="KW-0145">Chemotaxis</keyword>
<dbReference type="RefSeq" id="WP_168030037.1">
    <property type="nucleotide sequence ID" value="NZ_JAAVNE010000013.1"/>
</dbReference>
<comment type="caution">
    <text evidence="17">The sequence shown here is derived from an EMBL/GenBank/DDBJ whole genome shotgun (WGS) entry which is preliminary data.</text>
</comment>
<keyword evidence="5 12" id="KW-0597">Phosphoprotein</keyword>
<dbReference type="InterPro" id="IPR005467">
    <property type="entry name" value="His_kinase_dom"/>
</dbReference>
<evidence type="ECO:0000313" key="17">
    <source>
        <dbReference type="EMBL" id="NKC31266.1"/>
    </source>
</evidence>
<keyword evidence="18" id="KW-1185">Reference proteome</keyword>
<evidence type="ECO:0000256" key="10">
    <source>
        <dbReference type="ARBA" id="ARBA00023012"/>
    </source>
</evidence>
<dbReference type="InterPro" id="IPR036890">
    <property type="entry name" value="HATPase_C_sf"/>
</dbReference>
<keyword evidence="6" id="KW-0808">Transferase</keyword>
<proteinExistence type="predicted"/>
<dbReference type="Gene3D" id="1.10.287.560">
    <property type="entry name" value="Histidine kinase CheA-like, homodimeric domain"/>
    <property type="match status" value="1"/>
</dbReference>
<feature type="domain" description="CheW-like" evidence="15">
    <location>
        <begin position="514"/>
        <end position="650"/>
    </location>
</feature>
<sequence length="668" mass="70345">MSFDHLRATYFEESAELLDSAYAALAELAEGRADAETVHALFRAIHSIKGGGGAFGFERLVRLAHAMETLLDLLRDGALAMDAGRHALLLRGADALADLLAAEKAGTGAPPGGEDALMQALHAAAETAATAPPAAAAGWRLRFTPRPALFRNANEPLLLVRALRRLGPVQVTADLSRLPPLERLEPEDAHLGWVFELQADVPRAQVEEVFEFVADDCMLAIEPLAGETPGAPAAEPVLGSEAASATIAPPAIADAAGPTTGAPQSVRVDVAKIDRLVNLVGELVINQAMLLQLGGTLPPALCPGLIAGLETLSQHLRELQEGVMAIRTQPVKSVFARMPRLVRDLSAQLGKEVRLVVTGEATEIDKTVVEQLADPLTHLLRNALDHGIEAPEQRVAAGKPRQGTVHLSAEQRGGRILIELTDDGRGIDRARVLARARERGLVAAEAELTDSEVDELIFQPGFSTAAAISDISGRGVGMDVVRRSIQALGGRITVDSRLGSGSRFVLSLPLTLAVLDGLVVAVGREAYIVPIAAIAESLRPRREDIHAVVGRGEVLAIRGAYVPLLPLHRHFAVPDAQPDPARGIVVIVETDHAGRMGLLVDDLVGQQQVVVKSLEANYGPIDGIGGATILGDGRVALILDIAGLGPAATTRPMPTAPHRAAPLQPALQ</sequence>
<organism evidence="17 18">
    <name type="scientific">Falsiroseomonas selenitidurans</name>
    <dbReference type="NCBI Taxonomy" id="2716335"/>
    <lineage>
        <taxon>Bacteria</taxon>
        <taxon>Pseudomonadati</taxon>
        <taxon>Pseudomonadota</taxon>
        <taxon>Alphaproteobacteria</taxon>
        <taxon>Acetobacterales</taxon>
        <taxon>Roseomonadaceae</taxon>
        <taxon>Falsiroseomonas</taxon>
    </lineage>
</organism>
<name>A0ABX1E2M9_9PROT</name>
<evidence type="ECO:0000256" key="3">
    <source>
        <dbReference type="ARBA" id="ARBA00021495"/>
    </source>
</evidence>
<dbReference type="PANTHER" id="PTHR43395:SF10">
    <property type="entry name" value="CHEMOTAXIS PROTEIN CHEA"/>
    <property type="match status" value="1"/>
</dbReference>
<feature type="domain" description="Histidine kinase" evidence="14">
    <location>
        <begin position="309"/>
        <end position="512"/>
    </location>
</feature>
<dbReference type="SMART" id="SM00260">
    <property type="entry name" value="CheW"/>
    <property type="match status" value="1"/>
</dbReference>
<comment type="catalytic activity">
    <reaction evidence="1">
        <text>ATP + protein L-histidine = ADP + protein N-phospho-L-histidine.</text>
        <dbReference type="EC" id="2.7.13.3"/>
    </reaction>
</comment>
<dbReference type="Gene3D" id="1.20.120.160">
    <property type="entry name" value="HPT domain"/>
    <property type="match status" value="1"/>
</dbReference>
<dbReference type="SMART" id="SM00073">
    <property type="entry name" value="HPT"/>
    <property type="match status" value="1"/>
</dbReference>
<dbReference type="InterPro" id="IPR004358">
    <property type="entry name" value="Sig_transdc_His_kin-like_C"/>
</dbReference>
<keyword evidence="7" id="KW-0547">Nucleotide-binding</keyword>
<evidence type="ECO:0000313" key="18">
    <source>
        <dbReference type="Proteomes" id="UP000787635"/>
    </source>
</evidence>
<dbReference type="InterPro" id="IPR003594">
    <property type="entry name" value="HATPase_dom"/>
</dbReference>
<accession>A0ABX1E2M9</accession>